<name>C6LW71_GIAIB</name>
<dbReference type="OMA" id="HCLKFRE"/>
<gene>
    <name evidence="1" type="ORF">GL50581_3029</name>
</gene>
<dbReference type="VEuPathDB" id="GiardiaDB:GL50581_3029"/>
<dbReference type="OrthoDB" id="10257170at2759"/>
<dbReference type="Proteomes" id="UP000002488">
    <property type="component" value="Unassembled WGS sequence"/>
</dbReference>
<evidence type="ECO:0000313" key="1">
    <source>
        <dbReference type="EMBL" id="EES99745.1"/>
    </source>
</evidence>
<reference evidence="1 2" key="1">
    <citation type="journal article" date="2009" name="PLoS Pathog.">
        <title>Draft genome sequencing of giardia intestinalis assemblage B isolate GS: is human giardiasis caused by two different species?</title>
        <authorList>
            <person name="Franzen O."/>
            <person name="Jerlstrom-Hultqvist J."/>
            <person name="Castro E."/>
            <person name="Sherwood E."/>
            <person name="Ankarklev J."/>
            <person name="Reiner D.S."/>
            <person name="Palm D."/>
            <person name="Andersson J.O."/>
            <person name="Andersson B."/>
            <person name="Svard S.G."/>
        </authorList>
    </citation>
    <scope>NUCLEOTIDE SEQUENCE [LARGE SCALE GENOMIC DNA]</scope>
    <source>
        <strain evidence="2">ATCC 50581 / GS clone H7</strain>
    </source>
</reference>
<dbReference type="EMBL" id="ACGJ01002493">
    <property type="protein sequence ID" value="EES99745.1"/>
    <property type="molecule type" value="Genomic_DNA"/>
</dbReference>
<comment type="caution">
    <text evidence="1">The sequence shown here is derived from an EMBL/GenBank/DDBJ whole genome shotgun (WGS) entry which is preliminary data.</text>
</comment>
<accession>C6LW71</accession>
<organism evidence="1 2">
    <name type="scientific">Giardia intestinalis (strain ATCC 50581 / GS clone H7)</name>
    <name type="common">Giardia lamblia</name>
    <dbReference type="NCBI Taxonomy" id="598745"/>
    <lineage>
        <taxon>Eukaryota</taxon>
        <taxon>Metamonada</taxon>
        <taxon>Diplomonadida</taxon>
        <taxon>Hexamitidae</taxon>
        <taxon>Giardiinae</taxon>
        <taxon>Giardia</taxon>
    </lineage>
</organism>
<sequence>MKKLDAKFPASSFNASDRRQRSMSKCEELTIARKRLINLSNYYGTLEKHNCSSCEPEEPLEPIDMLCSSTNMYETFAQLVLDKQECLKLREASINFSISEMLQVIHIENTKNTSNTCDGVLELLRMHSPWDIAAACWTGFLNLLLSKEHTPSGNVDSDFGPNFSAYMSEGLCATDHDFTNFSDQHVDGWKSLLEILRGVEQLYIRIDIHSEPESVKSIIDLSTALKDVTLTLTDILCAEIQERDSDMHCLLNLIIYDVSLDYSSVQNNLILKDVRTLLLNNCKKNGISDDVQYDLFTHSRMETFGLLNSAVPLALLRSLVSCTPPIVKTGASTQCTKTMIKRLWFSESTICGDAPSDDEPLLRTKLALYYLLASVINLTLSRQLQDLCLPADLPLEAYEFLLSHGVSGIFFSNLRNFTIHKFSKSVSLAAHIPKQTEERIDADAFYTSCVKSNGVAIAEFLAYSGLEGLVADPYSILISNSDEQKRYSEALSLFSRRVDGLTDHQDACFRLPQSFQQQNIDPTIAQCTPGIELYADELAMLDKRVPAQRGTMLCGTLEPKVALSIAVSLSYFLIPYKIDSLSYSPTCLLTTGTLARMQDLSLSPSNEFHNCKLQVLCYAPFSPVTLIINPNHERLGLLRALLAYYTSRSPEPEIGVPANKNLADLCLNAVTCCSKYYEKEELNPYQREQEISSRSDLTVTLATGQGSVHAIIALTLVILLEMGFATAVSIDLSNCAIPGNIRESQKYCERYLSQIILFPYIKKIVLSACGTMLHLDNSSKKFVVINEDGNEMLYTTQSHGARRSFKR</sequence>
<dbReference type="AlphaFoldDB" id="C6LW71"/>
<protein>
    <submittedName>
        <fullName evidence="1">Uncharacterized protein</fullName>
    </submittedName>
</protein>
<evidence type="ECO:0000313" key="2">
    <source>
        <dbReference type="Proteomes" id="UP000002488"/>
    </source>
</evidence>
<proteinExistence type="predicted"/>